<dbReference type="EMBL" id="JAJGNP010000021">
    <property type="protein sequence ID" value="MCC4234482.1"/>
    <property type="molecule type" value="Genomic_DNA"/>
</dbReference>
<reference evidence="1 2" key="1">
    <citation type="submission" date="2021-10" db="EMBL/GenBank/DDBJ databases">
        <title>The diversity and Nitrogen Metabolism of Culturable Nitrate-Utilizing Bacteria Within the Oxygen Minimum Zone of the Changjiang (Yangtze River)Estuary.</title>
        <authorList>
            <person name="Zhang D."/>
            <person name="Zheng J."/>
            <person name="Liu S."/>
            <person name="He W."/>
        </authorList>
    </citation>
    <scope>NUCLEOTIDE SEQUENCE [LARGE SCALE GENOMIC DNA]</scope>
    <source>
        <strain evidence="1 2">FXH275-2</strain>
    </source>
</reference>
<dbReference type="RefSeq" id="WP_228227974.1">
    <property type="nucleotide sequence ID" value="NZ_JAJGNP010000021.1"/>
</dbReference>
<gene>
    <name evidence="1" type="ORF">LL253_17560</name>
</gene>
<name>A0ABS8H9V5_9SPHN</name>
<comment type="caution">
    <text evidence="1">The sequence shown here is derived from an EMBL/GenBank/DDBJ whole genome shotgun (WGS) entry which is preliminary data.</text>
</comment>
<feature type="non-terminal residue" evidence="1">
    <location>
        <position position="87"/>
    </location>
</feature>
<evidence type="ECO:0000313" key="1">
    <source>
        <dbReference type="EMBL" id="MCC4234482.1"/>
    </source>
</evidence>
<accession>A0ABS8H9V5</accession>
<protein>
    <submittedName>
        <fullName evidence="1">Uncharacterized protein</fullName>
    </submittedName>
</protein>
<dbReference type="Proteomes" id="UP001198830">
    <property type="component" value="Unassembled WGS sequence"/>
</dbReference>
<proteinExistence type="predicted"/>
<evidence type="ECO:0000313" key="2">
    <source>
        <dbReference type="Proteomes" id="UP001198830"/>
    </source>
</evidence>
<organism evidence="1 2">
    <name type="scientific">Sphingobium soli</name>
    <dbReference type="NCBI Taxonomy" id="1591116"/>
    <lineage>
        <taxon>Bacteria</taxon>
        <taxon>Pseudomonadati</taxon>
        <taxon>Pseudomonadota</taxon>
        <taxon>Alphaproteobacteria</taxon>
        <taxon>Sphingomonadales</taxon>
        <taxon>Sphingomonadaceae</taxon>
        <taxon>Sphingobium</taxon>
    </lineage>
</organism>
<keyword evidence="2" id="KW-1185">Reference proteome</keyword>
<sequence>MSDEIEGQGEIAADGARPVPSCVELGVTDTDILSDIRVVDAETGERIDKIIFADAEAGKVRRYAVENGALVLEDDRFKVIEEDRPIR</sequence>